<dbReference type="InterPro" id="IPR051081">
    <property type="entry name" value="HTH_MetalResp_TranReg"/>
</dbReference>
<dbReference type="InterPro" id="IPR036390">
    <property type="entry name" value="WH_DNA-bd_sf"/>
</dbReference>
<evidence type="ECO:0000313" key="6">
    <source>
        <dbReference type="Proteomes" id="UP001597145"/>
    </source>
</evidence>
<feature type="domain" description="HTH arsR-type" evidence="4">
    <location>
        <begin position="2"/>
        <end position="96"/>
    </location>
</feature>
<reference evidence="6" key="1">
    <citation type="journal article" date="2019" name="Int. J. Syst. Evol. Microbiol.">
        <title>The Global Catalogue of Microorganisms (GCM) 10K type strain sequencing project: providing services to taxonomists for standard genome sequencing and annotation.</title>
        <authorList>
            <consortium name="The Broad Institute Genomics Platform"/>
            <consortium name="The Broad Institute Genome Sequencing Center for Infectious Disease"/>
            <person name="Wu L."/>
            <person name="Ma J."/>
        </authorList>
    </citation>
    <scope>NUCLEOTIDE SEQUENCE [LARGE SCALE GENOMIC DNA]</scope>
    <source>
        <strain evidence="6">JCM 12165</strain>
    </source>
</reference>
<sequence length="113" mass="13184">MPHRAKSSPADRVFAALANPTRRDVLDLLLDGPRPVQDIAERFDMARPSVSEHLKVLRDAGLVTETRHGRQRHYAVQPEPLRDLQRWLSPYERFWRGKLGDLREFLDTQEEQS</sequence>
<dbReference type="SMART" id="SM00418">
    <property type="entry name" value="HTH_ARSR"/>
    <property type="match status" value="1"/>
</dbReference>
<dbReference type="NCBIfam" id="NF033788">
    <property type="entry name" value="HTH_metalloreg"/>
    <property type="match status" value="1"/>
</dbReference>
<organism evidence="5 6">
    <name type="scientific">Pseudonocardia aurantiaca</name>
    <dbReference type="NCBI Taxonomy" id="75290"/>
    <lineage>
        <taxon>Bacteria</taxon>
        <taxon>Bacillati</taxon>
        <taxon>Actinomycetota</taxon>
        <taxon>Actinomycetes</taxon>
        <taxon>Pseudonocardiales</taxon>
        <taxon>Pseudonocardiaceae</taxon>
        <taxon>Pseudonocardia</taxon>
    </lineage>
</organism>
<gene>
    <name evidence="5" type="ORF">ACFSCY_33425</name>
</gene>
<dbReference type="Pfam" id="PF01022">
    <property type="entry name" value="HTH_5"/>
    <property type="match status" value="1"/>
</dbReference>
<protein>
    <submittedName>
        <fullName evidence="5">ArsR/SmtB family transcription factor</fullName>
    </submittedName>
</protein>
<dbReference type="PANTHER" id="PTHR33154">
    <property type="entry name" value="TRANSCRIPTIONAL REGULATOR, ARSR FAMILY"/>
    <property type="match status" value="1"/>
</dbReference>
<dbReference type="CDD" id="cd00090">
    <property type="entry name" value="HTH_ARSR"/>
    <property type="match status" value="1"/>
</dbReference>
<evidence type="ECO:0000256" key="3">
    <source>
        <dbReference type="ARBA" id="ARBA00023163"/>
    </source>
</evidence>
<dbReference type="PANTHER" id="PTHR33154:SF33">
    <property type="entry name" value="TRANSCRIPTIONAL REPRESSOR SDPR"/>
    <property type="match status" value="1"/>
</dbReference>
<evidence type="ECO:0000256" key="1">
    <source>
        <dbReference type="ARBA" id="ARBA00023015"/>
    </source>
</evidence>
<dbReference type="PRINTS" id="PR00778">
    <property type="entry name" value="HTHARSR"/>
</dbReference>
<dbReference type="InterPro" id="IPR001845">
    <property type="entry name" value="HTH_ArsR_DNA-bd_dom"/>
</dbReference>
<evidence type="ECO:0000313" key="5">
    <source>
        <dbReference type="EMBL" id="MFD1534330.1"/>
    </source>
</evidence>
<dbReference type="PROSITE" id="PS50987">
    <property type="entry name" value="HTH_ARSR_2"/>
    <property type="match status" value="1"/>
</dbReference>
<dbReference type="InterPro" id="IPR011991">
    <property type="entry name" value="ArsR-like_HTH"/>
</dbReference>
<evidence type="ECO:0000256" key="2">
    <source>
        <dbReference type="ARBA" id="ARBA00023125"/>
    </source>
</evidence>
<dbReference type="RefSeq" id="WP_343984687.1">
    <property type="nucleotide sequence ID" value="NZ_BAAAJG010000025.1"/>
</dbReference>
<keyword evidence="1" id="KW-0805">Transcription regulation</keyword>
<dbReference type="SUPFAM" id="SSF46785">
    <property type="entry name" value="Winged helix' DNA-binding domain"/>
    <property type="match status" value="1"/>
</dbReference>
<dbReference type="Gene3D" id="1.10.10.10">
    <property type="entry name" value="Winged helix-like DNA-binding domain superfamily/Winged helix DNA-binding domain"/>
    <property type="match status" value="1"/>
</dbReference>
<dbReference type="EMBL" id="JBHUCP010000033">
    <property type="protein sequence ID" value="MFD1534330.1"/>
    <property type="molecule type" value="Genomic_DNA"/>
</dbReference>
<proteinExistence type="predicted"/>
<keyword evidence="3" id="KW-0804">Transcription</keyword>
<name>A0ABW4FWC5_9PSEU</name>
<keyword evidence="6" id="KW-1185">Reference proteome</keyword>
<dbReference type="Proteomes" id="UP001597145">
    <property type="component" value="Unassembled WGS sequence"/>
</dbReference>
<evidence type="ECO:0000259" key="4">
    <source>
        <dbReference type="PROSITE" id="PS50987"/>
    </source>
</evidence>
<keyword evidence="2" id="KW-0238">DNA-binding</keyword>
<comment type="caution">
    <text evidence="5">The sequence shown here is derived from an EMBL/GenBank/DDBJ whole genome shotgun (WGS) entry which is preliminary data.</text>
</comment>
<dbReference type="InterPro" id="IPR036388">
    <property type="entry name" value="WH-like_DNA-bd_sf"/>
</dbReference>
<accession>A0ABW4FWC5</accession>